<dbReference type="EMBL" id="JAKREW010000063">
    <property type="protein sequence ID" value="MCG7508983.1"/>
    <property type="molecule type" value="Genomic_DNA"/>
</dbReference>
<reference evidence="2 3" key="1">
    <citation type="submission" date="2022-02" db="EMBL/GenBank/DDBJ databases">
        <title>Draft genome sequence of Mezorhizobium retamae strain IRAMC:0171 isolated from Retama raetam nodules.</title>
        <authorList>
            <person name="Bengaied R."/>
            <person name="Sbissi I."/>
            <person name="Huber K."/>
            <person name="Ghodbane F."/>
            <person name="Nouioui I."/>
            <person name="Tarhouni M."/>
            <person name="Gtari M."/>
        </authorList>
    </citation>
    <scope>NUCLEOTIDE SEQUENCE [LARGE SCALE GENOMIC DNA]</scope>
    <source>
        <strain evidence="2 3">IRAMC:0171</strain>
    </source>
</reference>
<proteinExistence type="predicted"/>
<keyword evidence="3" id="KW-1185">Reference proteome</keyword>
<dbReference type="Proteomes" id="UP001201701">
    <property type="component" value="Unassembled WGS sequence"/>
</dbReference>
<organism evidence="2 3">
    <name type="scientific">Mesorhizobium retamae</name>
    <dbReference type="NCBI Taxonomy" id="2912854"/>
    <lineage>
        <taxon>Bacteria</taxon>
        <taxon>Pseudomonadati</taxon>
        <taxon>Pseudomonadota</taxon>
        <taxon>Alphaproteobacteria</taxon>
        <taxon>Hyphomicrobiales</taxon>
        <taxon>Phyllobacteriaceae</taxon>
        <taxon>Mesorhizobium</taxon>
    </lineage>
</organism>
<protein>
    <recommendedName>
        <fullName evidence="4">Calcium-binding protein</fullName>
    </recommendedName>
</protein>
<accession>A0ABS9QNF1</accession>
<evidence type="ECO:0000256" key="1">
    <source>
        <dbReference type="SAM" id="MobiDB-lite"/>
    </source>
</evidence>
<feature type="region of interest" description="Disordered" evidence="1">
    <location>
        <begin position="1"/>
        <end position="37"/>
    </location>
</feature>
<evidence type="ECO:0000313" key="3">
    <source>
        <dbReference type="Proteomes" id="UP001201701"/>
    </source>
</evidence>
<evidence type="ECO:0008006" key="4">
    <source>
        <dbReference type="Google" id="ProtNLM"/>
    </source>
</evidence>
<gene>
    <name evidence="2" type="ORF">L4923_28510</name>
</gene>
<dbReference type="RefSeq" id="WP_239370483.1">
    <property type="nucleotide sequence ID" value="NZ_JAKREW010000063.1"/>
</dbReference>
<name>A0ABS9QNF1_9HYPH</name>
<evidence type="ECO:0000313" key="2">
    <source>
        <dbReference type="EMBL" id="MCG7508983.1"/>
    </source>
</evidence>
<sequence>MAREAGKSPISPKAVRQAGQDSELDPPQFAAGDIADPADGTLHKDVIEAGNGLKVLIPAWPTAPYTPPGEKDSVTILWGRGPNPSDYVAVDSLTLTGPGTEYVFPLELTVPAANLRPDGLYQLKYRVELFNGSRNESVPVQIVTDNTPPWGNSNPAALQLPPGPITDEYLEAHPEGVVATVPQYPGAQQPGDVVLVWWLKDIPDDPGNEPPAAIAPVADPQLVTIPAAHIRKTGSGDCYVIYILVDKAANASRISLYAKVKVELG</sequence>
<comment type="caution">
    <text evidence="2">The sequence shown here is derived from an EMBL/GenBank/DDBJ whole genome shotgun (WGS) entry which is preliminary data.</text>
</comment>